<dbReference type="PANTHER" id="PTHR30540:SF83">
    <property type="entry name" value="K+ POTASSIUM TRANSPORTER"/>
    <property type="match status" value="1"/>
</dbReference>
<evidence type="ECO:0000256" key="2">
    <source>
        <dbReference type="ARBA" id="ARBA00022448"/>
    </source>
</evidence>
<evidence type="ECO:0000256" key="8">
    <source>
        <dbReference type="ARBA" id="ARBA00023136"/>
    </source>
</evidence>
<evidence type="ECO:0000256" key="7">
    <source>
        <dbReference type="ARBA" id="ARBA00023065"/>
    </source>
</evidence>
<feature type="transmembrane region" description="Helical" evidence="10">
    <location>
        <begin position="64"/>
        <end position="83"/>
    </location>
</feature>
<feature type="transmembrane region" description="Helical" evidence="10">
    <location>
        <begin position="306"/>
        <end position="325"/>
    </location>
</feature>
<evidence type="ECO:0000256" key="4">
    <source>
        <dbReference type="ARBA" id="ARBA00022692"/>
    </source>
</evidence>
<feature type="transmembrane region" description="Helical" evidence="10">
    <location>
        <begin position="378"/>
        <end position="404"/>
    </location>
</feature>
<dbReference type="HOGENOM" id="CLU_008142_4_0_1"/>
<dbReference type="Pfam" id="PF22776">
    <property type="entry name" value="K_trans_C"/>
    <property type="match status" value="2"/>
</dbReference>
<dbReference type="InterPro" id="IPR053952">
    <property type="entry name" value="K_trans_C"/>
</dbReference>
<feature type="compositionally biased region" description="Low complexity" evidence="9">
    <location>
        <begin position="686"/>
        <end position="699"/>
    </location>
</feature>
<feature type="transmembrane region" description="Helical" evidence="10">
    <location>
        <begin position="259"/>
        <end position="280"/>
    </location>
</feature>
<feature type="transmembrane region" description="Helical" evidence="10">
    <location>
        <begin position="425"/>
        <end position="449"/>
    </location>
</feature>
<dbReference type="NCBIfam" id="TIGR00794">
    <property type="entry name" value="kup"/>
    <property type="match status" value="1"/>
</dbReference>
<feature type="transmembrane region" description="Helical" evidence="10">
    <location>
        <begin position="103"/>
        <end position="124"/>
    </location>
</feature>
<dbReference type="GO" id="GO:0015079">
    <property type="term" value="F:potassium ion transmembrane transporter activity"/>
    <property type="evidence" value="ECO:0007669"/>
    <property type="project" value="InterPro"/>
</dbReference>
<dbReference type="eggNOG" id="ENOG502QPSA">
    <property type="taxonomic scope" value="Eukaryota"/>
</dbReference>
<dbReference type="Proteomes" id="UP000007129">
    <property type="component" value="Unassembled WGS sequence"/>
</dbReference>
<dbReference type="EMBL" id="AHHD01000413">
    <property type="protein sequence ID" value="EKG13376.1"/>
    <property type="molecule type" value="Genomic_DNA"/>
</dbReference>
<feature type="region of interest" description="Disordered" evidence="9">
    <location>
        <begin position="669"/>
        <end position="766"/>
    </location>
</feature>
<feature type="transmembrane region" description="Helical" evidence="10">
    <location>
        <begin position="229"/>
        <end position="247"/>
    </location>
</feature>
<feature type="compositionally biased region" description="Acidic residues" evidence="9">
    <location>
        <begin position="726"/>
        <end position="739"/>
    </location>
</feature>
<keyword evidence="3" id="KW-0633">Potassium transport</keyword>
<feature type="transmembrane region" description="Helical" evidence="10">
    <location>
        <begin position="486"/>
        <end position="508"/>
    </location>
</feature>
<keyword evidence="5" id="KW-0630">Potassium</keyword>
<feature type="transmembrane region" description="Helical" evidence="10">
    <location>
        <begin position="190"/>
        <end position="209"/>
    </location>
</feature>
<evidence type="ECO:0000313" key="14">
    <source>
        <dbReference type="Proteomes" id="UP000007129"/>
    </source>
</evidence>
<evidence type="ECO:0000313" key="13">
    <source>
        <dbReference type="EMBL" id="EKG13376.1"/>
    </source>
</evidence>
<gene>
    <name evidence="13" type="ORF">MPH_09402</name>
</gene>
<feature type="transmembrane region" description="Helical" evidence="10">
    <location>
        <begin position="455"/>
        <end position="479"/>
    </location>
</feature>
<keyword evidence="6 10" id="KW-1133">Transmembrane helix</keyword>
<feature type="domain" description="K+ potassium transporter C-terminal" evidence="12">
    <location>
        <begin position="794"/>
        <end position="860"/>
    </location>
</feature>
<dbReference type="InterPro" id="IPR003855">
    <property type="entry name" value="K+_transporter"/>
</dbReference>
<dbReference type="STRING" id="1126212.K2QUD4"/>
<dbReference type="PANTHER" id="PTHR30540">
    <property type="entry name" value="OSMOTIC STRESS POTASSIUM TRANSPORTER"/>
    <property type="match status" value="1"/>
</dbReference>
<dbReference type="InterPro" id="IPR053951">
    <property type="entry name" value="K_trans_N"/>
</dbReference>
<keyword evidence="8 10" id="KW-0472">Membrane</keyword>
<dbReference type="OrthoDB" id="504708at2759"/>
<dbReference type="GO" id="GO:0016020">
    <property type="term" value="C:membrane"/>
    <property type="evidence" value="ECO:0007669"/>
    <property type="project" value="UniProtKB-SubCell"/>
</dbReference>
<feature type="transmembrane region" description="Helical" evidence="10">
    <location>
        <begin position="514"/>
        <end position="532"/>
    </location>
</feature>
<comment type="caution">
    <text evidence="13">The sequence shown here is derived from an EMBL/GenBank/DDBJ whole genome shotgun (WGS) entry which is preliminary data.</text>
</comment>
<accession>K2QUD4</accession>
<evidence type="ECO:0000256" key="5">
    <source>
        <dbReference type="ARBA" id="ARBA00022958"/>
    </source>
</evidence>
<evidence type="ECO:0000256" key="1">
    <source>
        <dbReference type="ARBA" id="ARBA00004141"/>
    </source>
</evidence>
<feature type="domain" description="K+ potassium transporter C-terminal" evidence="12">
    <location>
        <begin position="578"/>
        <end position="658"/>
    </location>
</feature>
<sequence>MEDELGDLKHLSLFQGSGQASRLKHRHSKPQLKDKDVDLVYDEEDTIDYRPQERDFKHKQVFKGWTLAWLAYQSTGVIYGDLGTSPLYVFSSTFAEEPSYDDLMGALSLIIWSITLIVTVKYVLIVLSANDEGEGGTFAIYSLLSRYCNISKHDPKRKHAHRLTRFESNELRPLNQRVRDFLENSRAMHFVLKALSVFGVSLILADTILTPAQSVLGAVQGLRVVRPDLGTDLVVGVSCAIIVLLFFAQPLGISRLAKAFAPIVIVWLVLNFCFGIYNLVKFDATVLRAFSPWFAFKFFIRDGTNAFFSLGGILLAFTGVEALFADLGAFSQRAIQISWLCFAYPCILLAYLGQAARISVNPAAYDNPFFESVPPGMFYPSLILSILAAVVASQALITSAFQLLSQVMNTSYFPQIEMIYTSNKFYGQVFIPIANWLLMIGTVIVTAVYNNTTKLGHAYGFCVVLVTFITTNLVALVAIIVWRLPWFLVVPVWLIFLTLDGLFVASAATKFVDGAWFTFVLAVILASVFIVWRYGKEQQWKAESGNRLGLKDLVVRSDDAPPRLAEKYGGGEIYRIKGFGIFFDKTGEKVPVVYEEFLKKFEAQQDVFVFLHLRALHIPHVKEEERYEIAGTRLPNCYRMIIRHGYNDHPINADLGQVVYTQLRHAIVKASRPKPIRQPTPPPESKPSTSGSSTANSNNQDDNPDAISAAPRQNGRPRTPSTLEIEPAETPEESSEDDDRISLAASLPPSPPTPPRTSERTHRPSASKNLRFADQDHAAYANLPEQAVSRRLAALDKAFATQVVYVVGKEQLRLLTYKNGNMKRILLSVFLWLRENTRTKVSKMNIPVDKLVEVGFVREI</sequence>
<evidence type="ECO:0000256" key="9">
    <source>
        <dbReference type="SAM" id="MobiDB-lite"/>
    </source>
</evidence>
<dbReference type="AlphaFoldDB" id="K2QUD4"/>
<dbReference type="InParanoid" id="K2QUD4"/>
<organism evidence="13 14">
    <name type="scientific">Macrophomina phaseolina (strain MS6)</name>
    <name type="common">Charcoal rot fungus</name>
    <dbReference type="NCBI Taxonomy" id="1126212"/>
    <lineage>
        <taxon>Eukaryota</taxon>
        <taxon>Fungi</taxon>
        <taxon>Dikarya</taxon>
        <taxon>Ascomycota</taxon>
        <taxon>Pezizomycotina</taxon>
        <taxon>Dothideomycetes</taxon>
        <taxon>Dothideomycetes incertae sedis</taxon>
        <taxon>Botryosphaeriales</taxon>
        <taxon>Botryosphaeriaceae</taxon>
        <taxon>Macrophomina</taxon>
    </lineage>
</organism>
<feature type="compositionally biased region" description="Pro residues" evidence="9">
    <location>
        <begin position="676"/>
        <end position="685"/>
    </location>
</feature>
<reference evidence="13 14" key="1">
    <citation type="journal article" date="2012" name="BMC Genomics">
        <title>Tools to kill: Genome of one of the most destructive plant pathogenic fungi Macrophomina phaseolina.</title>
        <authorList>
            <person name="Islam M.S."/>
            <person name="Haque M.S."/>
            <person name="Islam M.M."/>
            <person name="Emdad E.M."/>
            <person name="Halim A."/>
            <person name="Hossen Q.M.M."/>
            <person name="Hossain M.Z."/>
            <person name="Ahmed B."/>
            <person name="Rahim S."/>
            <person name="Rahman M.S."/>
            <person name="Alam M.M."/>
            <person name="Hou S."/>
            <person name="Wan X."/>
            <person name="Saito J.A."/>
            <person name="Alam M."/>
        </authorList>
    </citation>
    <scope>NUCLEOTIDE SEQUENCE [LARGE SCALE GENOMIC DNA]</scope>
    <source>
        <strain evidence="13 14">MS6</strain>
    </source>
</reference>
<proteinExistence type="predicted"/>
<comment type="subcellular location">
    <subcellularLocation>
        <location evidence="1">Membrane</location>
        <topology evidence="1">Multi-pass membrane protein</topology>
    </subcellularLocation>
</comment>
<feature type="transmembrane region" description="Helical" evidence="10">
    <location>
        <begin position="337"/>
        <end position="358"/>
    </location>
</feature>
<evidence type="ECO:0000256" key="10">
    <source>
        <dbReference type="SAM" id="Phobius"/>
    </source>
</evidence>
<evidence type="ECO:0000256" key="6">
    <source>
        <dbReference type="ARBA" id="ARBA00022989"/>
    </source>
</evidence>
<name>K2QUD4_MACPH</name>
<protein>
    <submittedName>
        <fullName evidence="13">Potassium transporter</fullName>
    </submittedName>
</protein>
<evidence type="ECO:0000256" key="3">
    <source>
        <dbReference type="ARBA" id="ARBA00022538"/>
    </source>
</evidence>
<evidence type="ECO:0000259" key="12">
    <source>
        <dbReference type="Pfam" id="PF22776"/>
    </source>
</evidence>
<keyword evidence="7" id="KW-0406">Ion transport</keyword>
<feature type="domain" description="K+ potassium transporter integral membrane" evidence="11">
    <location>
        <begin position="70"/>
        <end position="554"/>
    </location>
</feature>
<dbReference type="VEuPathDB" id="FungiDB:MPH_09402"/>
<dbReference type="Pfam" id="PF02705">
    <property type="entry name" value="K_trans"/>
    <property type="match status" value="1"/>
</dbReference>
<keyword evidence="4 10" id="KW-0812">Transmembrane</keyword>
<evidence type="ECO:0000259" key="11">
    <source>
        <dbReference type="Pfam" id="PF02705"/>
    </source>
</evidence>
<keyword evidence="2" id="KW-0813">Transport</keyword>